<dbReference type="OrthoDB" id="5874796at2759"/>
<dbReference type="Proteomes" id="UP000274756">
    <property type="component" value="Unassembled WGS sequence"/>
</dbReference>
<dbReference type="GO" id="GO:0004129">
    <property type="term" value="F:cytochrome-c oxidase activity"/>
    <property type="evidence" value="ECO:0007669"/>
    <property type="project" value="UniProtKB-EC"/>
</dbReference>
<evidence type="ECO:0000256" key="1">
    <source>
        <dbReference type="ARBA" id="ARBA00022967"/>
    </source>
</evidence>
<proteinExistence type="predicted"/>
<keyword evidence="7" id="KW-1185">Reference proteome</keyword>
<reference evidence="5 7" key="2">
    <citation type="submission" date="2018-11" db="EMBL/GenBank/DDBJ databases">
        <authorList>
            <consortium name="Pathogen Informatics"/>
        </authorList>
    </citation>
    <scope>NUCLEOTIDE SEQUENCE [LARGE SCALE GENOMIC DNA]</scope>
</reference>
<dbReference type="STRING" id="318479.A0A0N4UL95"/>
<evidence type="ECO:0000259" key="4">
    <source>
        <dbReference type="PROSITE" id="PS50855"/>
    </source>
</evidence>
<accession>A0A0N4UL95</accession>
<protein>
    <submittedName>
        <fullName evidence="8">COX1 domain-containing protein</fullName>
    </submittedName>
</protein>
<keyword evidence="3" id="KW-0812">Transmembrane</keyword>
<dbReference type="Proteomes" id="UP000038040">
    <property type="component" value="Unplaced"/>
</dbReference>
<evidence type="ECO:0000313" key="8">
    <source>
        <dbReference type="WBParaSite" id="DME_0000855901-mRNA-1"/>
    </source>
</evidence>
<keyword evidence="3" id="KW-0472">Membrane</keyword>
<evidence type="ECO:0000256" key="2">
    <source>
        <dbReference type="ARBA" id="ARBA00049512"/>
    </source>
</evidence>
<sequence length="77" mass="8516">MVYAILKIALIDCAIWAHHIYTVGKNSCAYFAATIVIAVPIGAKVFTWLTTFMLFCFILFISGRAFVSDYSNNSGLT</sequence>
<evidence type="ECO:0000313" key="5">
    <source>
        <dbReference type="EMBL" id="VDN60433.1"/>
    </source>
</evidence>
<name>A0A0N4UL95_DRAME</name>
<dbReference type="InterPro" id="IPR023616">
    <property type="entry name" value="Cyt_c_oxase-like_su1_dom"/>
</dbReference>
<dbReference type="PROSITE" id="PS50855">
    <property type="entry name" value="COX1"/>
    <property type="match status" value="1"/>
</dbReference>
<gene>
    <name evidence="5" type="ORF">DME_LOCUS10406</name>
</gene>
<dbReference type="SUPFAM" id="SSF81442">
    <property type="entry name" value="Cytochrome c oxidase subunit I-like"/>
    <property type="match status" value="1"/>
</dbReference>
<evidence type="ECO:0000313" key="6">
    <source>
        <dbReference type="Proteomes" id="UP000038040"/>
    </source>
</evidence>
<organism evidence="6 8">
    <name type="scientific">Dracunculus medinensis</name>
    <name type="common">Guinea worm</name>
    <dbReference type="NCBI Taxonomy" id="318479"/>
    <lineage>
        <taxon>Eukaryota</taxon>
        <taxon>Metazoa</taxon>
        <taxon>Ecdysozoa</taxon>
        <taxon>Nematoda</taxon>
        <taxon>Chromadorea</taxon>
        <taxon>Rhabditida</taxon>
        <taxon>Spirurina</taxon>
        <taxon>Dracunculoidea</taxon>
        <taxon>Dracunculidae</taxon>
        <taxon>Dracunculus</taxon>
    </lineage>
</organism>
<dbReference type="EMBL" id="UYYG01001216">
    <property type="protein sequence ID" value="VDN60433.1"/>
    <property type="molecule type" value="Genomic_DNA"/>
</dbReference>
<dbReference type="AlphaFoldDB" id="A0A0N4UL95"/>
<keyword evidence="3" id="KW-1133">Transmembrane helix</keyword>
<dbReference type="WBParaSite" id="DME_0000855901-mRNA-1">
    <property type="protein sequence ID" value="DME_0000855901-mRNA-1"/>
    <property type="gene ID" value="DME_0000855901"/>
</dbReference>
<feature type="transmembrane region" description="Helical" evidence="3">
    <location>
        <begin position="45"/>
        <end position="67"/>
    </location>
</feature>
<comment type="catalytic activity">
    <reaction evidence="2">
        <text>4 Fe(II)-[cytochrome c] + O2 + 8 H(+)(in) = 4 Fe(III)-[cytochrome c] + 2 H2O + 4 H(+)(out)</text>
        <dbReference type="Rhea" id="RHEA:11436"/>
        <dbReference type="Rhea" id="RHEA-COMP:10350"/>
        <dbReference type="Rhea" id="RHEA-COMP:14399"/>
        <dbReference type="ChEBI" id="CHEBI:15377"/>
        <dbReference type="ChEBI" id="CHEBI:15378"/>
        <dbReference type="ChEBI" id="CHEBI:15379"/>
        <dbReference type="ChEBI" id="CHEBI:29033"/>
        <dbReference type="ChEBI" id="CHEBI:29034"/>
        <dbReference type="EC" id="7.1.1.9"/>
    </reaction>
    <physiologicalReaction direction="left-to-right" evidence="2">
        <dbReference type="Rhea" id="RHEA:11437"/>
    </physiologicalReaction>
</comment>
<dbReference type="InterPro" id="IPR036927">
    <property type="entry name" value="Cyt_c_oxase-like_su1_sf"/>
</dbReference>
<feature type="domain" description="Cytochrome oxidase subunit I profile" evidence="4">
    <location>
        <begin position="1"/>
        <end position="52"/>
    </location>
</feature>
<evidence type="ECO:0000313" key="7">
    <source>
        <dbReference type="Proteomes" id="UP000274756"/>
    </source>
</evidence>
<reference evidence="8" key="1">
    <citation type="submission" date="2017-02" db="UniProtKB">
        <authorList>
            <consortium name="WormBaseParasite"/>
        </authorList>
    </citation>
    <scope>IDENTIFICATION</scope>
</reference>
<keyword evidence="1" id="KW-1278">Translocase</keyword>
<evidence type="ECO:0000256" key="3">
    <source>
        <dbReference type="SAM" id="Phobius"/>
    </source>
</evidence>
<dbReference type="Gene3D" id="1.20.210.10">
    <property type="entry name" value="Cytochrome c oxidase-like, subunit I domain"/>
    <property type="match status" value="1"/>
</dbReference>